<keyword evidence="3" id="KW-0285">Flavoprotein</keyword>
<dbReference type="PROSITE" id="PS51379">
    <property type="entry name" value="4FE4S_FER_2"/>
    <property type="match status" value="1"/>
</dbReference>
<dbReference type="RefSeq" id="WP_379695582.1">
    <property type="nucleotide sequence ID" value="NZ_JBHSXH010000015.1"/>
</dbReference>
<dbReference type="EMBL" id="JBHSXH010000015">
    <property type="protein sequence ID" value="MFC6825395.1"/>
    <property type="molecule type" value="Genomic_DNA"/>
</dbReference>
<dbReference type="Pfam" id="PF00732">
    <property type="entry name" value="GMC_oxred_N"/>
    <property type="match status" value="1"/>
</dbReference>
<dbReference type="GO" id="GO:0016491">
    <property type="term" value="F:oxidoreductase activity"/>
    <property type="evidence" value="ECO:0007669"/>
    <property type="project" value="UniProtKB-KW"/>
</dbReference>
<evidence type="ECO:0000313" key="8">
    <source>
        <dbReference type="Proteomes" id="UP001596408"/>
    </source>
</evidence>
<name>A0ABD5TXW4_9EURY</name>
<dbReference type="Pfam" id="PF01266">
    <property type="entry name" value="DAO"/>
    <property type="match status" value="1"/>
</dbReference>
<dbReference type="InterPro" id="IPR036188">
    <property type="entry name" value="FAD/NAD-bd_sf"/>
</dbReference>
<dbReference type="PROSITE" id="PS00221">
    <property type="entry name" value="MIP"/>
    <property type="match status" value="1"/>
</dbReference>
<protein>
    <submittedName>
        <fullName evidence="7">GMC family oxidoreductase</fullName>
    </submittedName>
</protein>
<evidence type="ECO:0000256" key="4">
    <source>
        <dbReference type="ARBA" id="ARBA00022827"/>
    </source>
</evidence>
<comment type="caution">
    <text evidence="7">The sequence shown here is derived from an EMBL/GenBank/DDBJ whole genome shotgun (WGS) entry which is preliminary data.</text>
</comment>
<sequence>MAGNNESPTDRSPSPRADVCIVGAGVAGGLLAHSLSKRGYDVVLLEAGPRFDFDSRLERMERALRPDSQASVWDVGGERDAFSSTGPEDYNLNAKRVKGVGGTTLHWVGFTPRYHEKDFEMNSRYGLAADWPIDYETLRPYYADAEERLGVAGADDNPFAPPREESRPLPAFPTGPVDSLYEEACSDLGITLHSAPQARNSEAYDGRSKCVGYSTCHPVCPSGAKYSGDVHVRRAEEEGARVIDRAPVRSLEHDDEGEAVTAAVYDAPEQTGLRQEARTFVLAAGGVEIPRLLLLSASETYPDGLANSSGLVGKYFMEHPAVSVSGRIERPEGQEPLYWWPLESHQFYDHEDPRPGSIKLEFQQASEDSPLDALRGFDADARGDLLDPVEGDEPGVGGAHSGDMWRIRVNGLAEMLPRERNQIRLNRDKTDDRGNPVPDVALDVGDYERETMNRVIDIGTQILEAMGATDVRTTDPENPRYVAHHMGTTRMGEDSEASVVDPNLRTHDLRNLYVSSSSVFVTAGAMNPTLTIAALSLRLAEHLDDRL</sequence>
<evidence type="ECO:0000256" key="5">
    <source>
        <dbReference type="ARBA" id="ARBA00023002"/>
    </source>
</evidence>
<evidence type="ECO:0000256" key="3">
    <source>
        <dbReference type="ARBA" id="ARBA00022630"/>
    </source>
</evidence>
<dbReference type="PANTHER" id="PTHR42784">
    <property type="entry name" value="PYRANOSE 2-OXIDASE"/>
    <property type="match status" value="1"/>
</dbReference>
<dbReference type="InterPro" id="IPR022357">
    <property type="entry name" value="MIP_CS"/>
</dbReference>
<evidence type="ECO:0000313" key="7">
    <source>
        <dbReference type="EMBL" id="MFC6825395.1"/>
    </source>
</evidence>
<gene>
    <name evidence="7" type="ORF">ACFQEV_10420</name>
</gene>
<dbReference type="InterPro" id="IPR007867">
    <property type="entry name" value="GMC_OxRtase_C"/>
</dbReference>
<dbReference type="SUPFAM" id="SSF51905">
    <property type="entry name" value="FAD/NAD(P)-binding domain"/>
    <property type="match status" value="1"/>
</dbReference>
<evidence type="ECO:0000256" key="2">
    <source>
        <dbReference type="ARBA" id="ARBA00010790"/>
    </source>
</evidence>
<keyword evidence="5" id="KW-0560">Oxidoreductase</keyword>
<comment type="similarity">
    <text evidence="2">Belongs to the GMC oxidoreductase family.</text>
</comment>
<dbReference type="Proteomes" id="UP001596408">
    <property type="component" value="Unassembled WGS sequence"/>
</dbReference>
<evidence type="ECO:0000259" key="6">
    <source>
        <dbReference type="PROSITE" id="PS51379"/>
    </source>
</evidence>
<dbReference type="AlphaFoldDB" id="A0ABD5TXW4"/>
<keyword evidence="4" id="KW-0274">FAD</keyword>
<dbReference type="SUPFAM" id="SSF54373">
    <property type="entry name" value="FAD-linked reductases, C-terminal domain"/>
    <property type="match status" value="1"/>
</dbReference>
<comment type="cofactor">
    <cofactor evidence="1">
        <name>FAD</name>
        <dbReference type="ChEBI" id="CHEBI:57692"/>
    </cofactor>
</comment>
<dbReference type="Pfam" id="PF05199">
    <property type="entry name" value="GMC_oxred_C"/>
    <property type="match status" value="1"/>
</dbReference>
<dbReference type="InterPro" id="IPR017896">
    <property type="entry name" value="4Fe4S_Fe-S-bd"/>
</dbReference>
<reference evidence="7 8" key="1">
    <citation type="journal article" date="2019" name="Int. J. Syst. Evol. Microbiol.">
        <title>The Global Catalogue of Microorganisms (GCM) 10K type strain sequencing project: providing services to taxonomists for standard genome sequencing and annotation.</title>
        <authorList>
            <consortium name="The Broad Institute Genomics Platform"/>
            <consortium name="The Broad Institute Genome Sequencing Center for Infectious Disease"/>
            <person name="Wu L."/>
            <person name="Ma J."/>
        </authorList>
    </citation>
    <scope>NUCLEOTIDE SEQUENCE [LARGE SCALE GENOMIC DNA]</scope>
    <source>
        <strain evidence="7 8">YIM 94188</strain>
    </source>
</reference>
<dbReference type="InterPro" id="IPR000172">
    <property type="entry name" value="GMC_OxRdtase_N"/>
</dbReference>
<feature type="domain" description="4Fe-4S ferredoxin-type" evidence="6">
    <location>
        <begin position="200"/>
        <end position="230"/>
    </location>
</feature>
<organism evidence="7 8">
    <name type="scientific">Halopelagius fulvigenes</name>
    <dbReference type="NCBI Taxonomy" id="1198324"/>
    <lineage>
        <taxon>Archaea</taxon>
        <taxon>Methanobacteriati</taxon>
        <taxon>Methanobacteriota</taxon>
        <taxon>Stenosarchaea group</taxon>
        <taxon>Halobacteria</taxon>
        <taxon>Halobacteriales</taxon>
        <taxon>Haloferacaceae</taxon>
    </lineage>
</organism>
<dbReference type="Gene3D" id="3.50.50.60">
    <property type="entry name" value="FAD/NAD(P)-binding domain"/>
    <property type="match status" value="2"/>
</dbReference>
<keyword evidence="8" id="KW-1185">Reference proteome</keyword>
<dbReference type="PANTHER" id="PTHR42784:SF1">
    <property type="entry name" value="PYRANOSE 2-OXIDASE"/>
    <property type="match status" value="1"/>
</dbReference>
<accession>A0ABD5TXW4</accession>
<proteinExistence type="inferred from homology"/>
<evidence type="ECO:0000256" key="1">
    <source>
        <dbReference type="ARBA" id="ARBA00001974"/>
    </source>
</evidence>
<dbReference type="InterPro" id="IPR006076">
    <property type="entry name" value="FAD-dep_OxRdtase"/>
</dbReference>
<dbReference type="InterPro" id="IPR051473">
    <property type="entry name" value="P2Ox-like"/>
</dbReference>